<name>A0A2R6X534_MARPO</name>
<sequence>MAKLILNLKVLRSQAQLKGWSNRPQVPLITRWQQKTKPKTAASAAAAARNLKATATTRPWATTTTNVLLLHPICRCCTDVVKSVRRPSKRLVSKVTSPGSAGRKPTWDGLPSTHYMRLWPVSDEDKLRQARITAASGFQPINSPEQIKPTTNKRKKRSWKFWQSLF</sequence>
<dbReference type="Proteomes" id="UP000244005">
    <property type="component" value="Unassembled WGS sequence"/>
</dbReference>
<gene>
    <name evidence="1" type="ORF">MARPO_0035s0023</name>
</gene>
<proteinExistence type="predicted"/>
<protein>
    <submittedName>
        <fullName evidence="1">Uncharacterized protein</fullName>
    </submittedName>
</protein>
<organism evidence="1 2">
    <name type="scientific">Marchantia polymorpha</name>
    <name type="common">Common liverwort</name>
    <name type="synonym">Marchantia aquatica</name>
    <dbReference type="NCBI Taxonomy" id="3197"/>
    <lineage>
        <taxon>Eukaryota</taxon>
        <taxon>Viridiplantae</taxon>
        <taxon>Streptophyta</taxon>
        <taxon>Embryophyta</taxon>
        <taxon>Marchantiophyta</taxon>
        <taxon>Marchantiopsida</taxon>
        <taxon>Marchantiidae</taxon>
        <taxon>Marchantiales</taxon>
        <taxon>Marchantiaceae</taxon>
        <taxon>Marchantia</taxon>
    </lineage>
</organism>
<dbReference type="OrthoDB" id="10353818at2759"/>
<dbReference type="EMBL" id="KZ772707">
    <property type="protein sequence ID" value="PTQ41215.1"/>
    <property type="molecule type" value="Genomic_DNA"/>
</dbReference>
<accession>A0A2R6X534</accession>
<evidence type="ECO:0000313" key="2">
    <source>
        <dbReference type="Proteomes" id="UP000244005"/>
    </source>
</evidence>
<dbReference type="Gramene" id="Mp6g02380.1">
    <property type="protein sequence ID" value="Mp6g02380.1.cds1"/>
    <property type="gene ID" value="Mp6g02380"/>
</dbReference>
<evidence type="ECO:0000313" key="1">
    <source>
        <dbReference type="EMBL" id="PTQ41215.1"/>
    </source>
</evidence>
<dbReference type="AlphaFoldDB" id="A0A2R6X534"/>
<reference evidence="2" key="1">
    <citation type="journal article" date="2017" name="Cell">
        <title>Insights into land plant evolution garnered from the Marchantia polymorpha genome.</title>
        <authorList>
            <person name="Bowman J.L."/>
            <person name="Kohchi T."/>
            <person name="Yamato K.T."/>
            <person name="Jenkins J."/>
            <person name="Shu S."/>
            <person name="Ishizaki K."/>
            <person name="Yamaoka S."/>
            <person name="Nishihama R."/>
            <person name="Nakamura Y."/>
            <person name="Berger F."/>
            <person name="Adam C."/>
            <person name="Aki S.S."/>
            <person name="Althoff F."/>
            <person name="Araki T."/>
            <person name="Arteaga-Vazquez M.A."/>
            <person name="Balasubrmanian S."/>
            <person name="Barry K."/>
            <person name="Bauer D."/>
            <person name="Boehm C.R."/>
            <person name="Briginshaw L."/>
            <person name="Caballero-Perez J."/>
            <person name="Catarino B."/>
            <person name="Chen F."/>
            <person name="Chiyoda S."/>
            <person name="Chovatia M."/>
            <person name="Davies K.M."/>
            <person name="Delmans M."/>
            <person name="Demura T."/>
            <person name="Dierschke T."/>
            <person name="Dolan L."/>
            <person name="Dorantes-Acosta A.E."/>
            <person name="Eklund D.M."/>
            <person name="Florent S.N."/>
            <person name="Flores-Sandoval E."/>
            <person name="Fujiyama A."/>
            <person name="Fukuzawa H."/>
            <person name="Galik B."/>
            <person name="Grimanelli D."/>
            <person name="Grimwood J."/>
            <person name="Grossniklaus U."/>
            <person name="Hamada T."/>
            <person name="Haseloff J."/>
            <person name="Hetherington A.J."/>
            <person name="Higo A."/>
            <person name="Hirakawa Y."/>
            <person name="Hundley H.N."/>
            <person name="Ikeda Y."/>
            <person name="Inoue K."/>
            <person name="Inoue S.I."/>
            <person name="Ishida S."/>
            <person name="Jia Q."/>
            <person name="Kakita M."/>
            <person name="Kanazawa T."/>
            <person name="Kawai Y."/>
            <person name="Kawashima T."/>
            <person name="Kennedy M."/>
            <person name="Kinose K."/>
            <person name="Kinoshita T."/>
            <person name="Kohara Y."/>
            <person name="Koide E."/>
            <person name="Komatsu K."/>
            <person name="Kopischke S."/>
            <person name="Kubo M."/>
            <person name="Kyozuka J."/>
            <person name="Lagercrantz U."/>
            <person name="Lin S.S."/>
            <person name="Lindquist E."/>
            <person name="Lipzen A.M."/>
            <person name="Lu C.W."/>
            <person name="De Luna E."/>
            <person name="Martienssen R.A."/>
            <person name="Minamino N."/>
            <person name="Mizutani M."/>
            <person name="Mizutani M."/>
            <person name="Mochizuki N."/>
            <person name="Monte I."/>
            <person name="Mosher R."/>
            <person name="Nagasaki H."/>
            <person name="Nakagami H."/>
            <person name="Naramoto S."/>
            <person name="Nishitani K."/>
            <person name="Ohtani M."/>
            <person name="Okamoto T."/>
            <person name="Okumura M."/>
            <person name="Phillips J."/>
            <person name="Pollak B."/>
            <person name="Reinders A."/>
            <person name="Rovekamp M."/>
            <person name="Sano R."/>
            <person name="Sawa S."/>
            <person name="Schmid M.W."/>
            <person name="Shirakawa M."/>
            <person name="Solano R."/>
            <person name="Spunde A."/>
            <person name="Suetsugu N."/>
            <person name="Sugano S."/>
            <person name="Sugiyama A."/>
            <person name="Sun R."/>
            <person name="Suzuki Y."/>
            <person name="Takenaka M."/>
            <person name="Takezawa D."/>
            <person name="Tomogane H."/>
            <person name="Tsuzuki M."/>
            <person name="Ueda T."/>
            <person name="Umeda M."/>
            <person name="Ward J.M."/>
            <person name="Watanabe Y."/>
            <person name="Yazaki K."/>
            <person name="Yokoyama R."/>
            <person name="Yoshitake Y."/>
            <person name="Yotsui I."/>
            <person name="Zachgo S."/>
            <person name="Schmutz J."/>
        </authorList>
    </citation>
    <scope>NUCLEOTIDE SEQUENCE [LARGE SCALE GENOMIC DNA]</scope>
    <source>
        <strain evidence="2">Tak-1</strain>
    </source>
</reference>
<keyword evidence="2" id="KW-1185">Reference proteome</keyword>